<proteinExistence type="predicted"/>
<name>A0A0E9RRR6_ANGAN</name>
<dbReference type="GO" id="GO:0016714">
    <property type="term" value="F:oxidoreductase activity, acting on paired donors, with incorporation or reduction of molecular oxygen, reduced pteridine as one donor, and incorporation of one atom of oxygen"/>
    <property type="evidence" value="ECO:0007669"/>
    <property type="project" value="InterPro"/>
</dbReference>
<dbReference type="InterPro" id="IPR019774">
    <property type="entry name" value="Aromatic-AA_hydroxylase_C"/>
</dbReference>
<accession>A0A0E9RRR6</accession>
<organism evidence="2">
    <name type="scientific">Anguilla anguilla</name>
    <name type="common">European freshwater eel</name>
    <name type="synonym">Muraena anguilla</name>
    <dbReference type="NCBI Taxonomy" id="7936"/>
    <lineage>
        <taxon>Eukaryota</taxon>
        <taxon>Metazoa</taxon>
        <taxon>Chordata</taxon>
        <taxon>Craniata</taxon>
        <taxon>Vertebrata</taxon>
        <taxon>Euteleostomi</taxon>
        <taxon>Actinopterygii</taxon>
        <taxon>Neopterygii</taxon>
        <taxon>Teleostei</taxon>
        <taxon>Anguilliformes</taxon>
        <taxon>Anguillidae</taxon>
        <taxon>Anguilla</taxon>
    </lineage>
</organism>
<dbReference type="EMBL" id="GBXM01077497">
    <property type="protein sequence ID" value="JAH31080.1"/>
    <property type="molecule type" value="Transcribed_RNA"/>
</dbReference>
<evidence type="ECO:0000259" key="1">
    <source>
        <dbReference type="PROSITE" id="PS51410"/>
    </source>
</evidence>
<reference evidence="2" key="2">
    <citation type="journal article" date="2015" name="Fish Shellfish Immunol.">
        <title>Early steps in the European eel (Anguilla anguilla)-Vibrio vulnificus interaction in the gills: Role of the RtxA13 toxin.</title>
        <authorList>
            <person name="Callol A."/>
            <person name="Pajuelo D."/>
            <person name="Ebbesson L."/>
            <person name="Teles M."/>
            <person name="MacKenzie S."/>
            <person name="Amaro C."/>
        </authorList>
    </citation>
    <scope>NUCLEOTIDE SEQUENCE</scope>
</reference>
<sequence length="27" mass="2747">MAGLVPSEGSGADIGFNRIYSAGLYSN</sequence>
<protein>
    <recommendedName>
        <fullName evidence="1">Biopterin-dependent aromatic amino acid hydroxylase family profile domain-containing protein</fullName>
    </recommendedName>
</protein>
<feature type="domain" description="Biopterin-dependent aromatic amino acid hydroxylase family profile" evidence="1">
    <location>
        <begin position="1"/>
        <end position="27"/>
    </location>
</feature>
<evidence type="ECO:0000313" key="2">
    <source>
        <dbReference type="EMBL" id="JAH31080.1"/>
    </source>
</evidence>
<dbReference type="AlphaFoldDB" id="A0A0E9RRR6"/>
<dbReference type="PROSITE" id="PS51410">
    <property type="entry name" value="BH4_AAA_HYDROXYL_2"/>
    <property type="match status" value="1"/>
</dbReference>
<reference evidence="2" key="1">
    <citation type="submission" date="2014-11" db="EMBL/GenBank/DDBJ databases">
        <authorList>
            <person name="Amaro Gonzalez C."/>
        </authorList>
    </citation>
    <scope>NUCLEOTIDE SEQUENCE</scope>
</reference>